<gene>
    <name evidence="2" type="ORF">SGM_0335</name>
</gene>
<dbReference type="Proteomes" id="UP000003022">
    <property type="component" value="Unassembled WGS sequence"/>
</dbReference>
<reference evidence="2 3" key="1">
    <citation type="journal article" date="2011" name="J. Bacteriol.">
        <title>Draft genome sequence of the marine bacterium Streptomyces griseoaurantiacus M045, which produces novel manumycin-type antibiotics with a pABA core component.</title>
        <authorList>
            <person name="Li F."/>
            <person name="Jiang P."/>
            <person name="Zheng H."/>
            <person name="Wang S."/>
            <person name="Zhao G."/>
            <person name="Qin S."/>
            <person name="Liu Z."/>
        </authorList>
    </citation>
    <scope>NUCLEOTIDE SEQUENCE [LARGE SCALE GENOMIC DNA]</scope>
    <source>
        <strain evidence="2 3">M045</strain>
    </source>
</reference>
<keyword evidence="3" id="KW-1185">Reference proteome</keyword>
<proteinExistence type="predicted"/>
<sequence>MEAGAGGADGCPAVAAADEETFAGFVAGVVLAEDFAGRAVQGGGEAGEVDGVGAATGRGDLLKPAGELRILGYADGVTVCFREPAQARRAVEDGAPVGRGELRGDGGDLPGWAAAAARGMVGGAWSVMGGTSLLGSVGRGAGGSADGSGAPADAAAAQPPGPGPPGPVALAVRAPHARHGHGGVSSLLRCGRSR</sequence>
<evidence type="ECO:0000313" key="3">
    <source>
        <dbReference type="Proteomes" id="UP000003022"/>
    </source>
</evidence>
<dbReference type="STRING" id="996637.SGM_0335"/>
<accession>F3NAF1</accession>
<feature type="compositionally biased region" description="Low complexity" evidence="1">
    <location>
        <begin position="147"/>
        <end position="158"/>
    </location>
</feature>
<feature type="region of interest" description="Disordered" evidence="1">
    <location>
        <begin position="139"/>
        <end position="194"/>
    </location>
</feature>
<name>F3NAF1_9ACTN</name>
<dbReference type="AlphaFoldDB" id="F3NAF1"/>
<protein>
    <submittedName>
        <fullName evidence="2">Uncharacterized protein</fullName>
    </submittedName>
</protein>
<comment type="caution">
    <text evidence="2">The sequence shown here is derived from an EMBL/GenBank/DDBJ whole genome shotgun (WGS) entry which is preliminary data.</text>
</comment>
<evidence type="ECO:0000313" key="2">
    <source>
        <dbReference type="EMBL" id="EGG49260.1"/>
    </source>
</evidence>
<evidence type="ECO:0000256" key="1">
    <source>
        <dbReference type="SAM" id="MobiDB-lite"/>
    </source>
</evidence>
<organism evidence="2 3">
    <name type="scientific">Streptomyces griseoaurantiacus M045</name>
    <dbReference type="NCBI Taxonomy" id="996637"/>
    <lineage>
        <taxon>Bacteria</taxon>
        <taxon>Bacillati</taxon>
        <taxon>Actinomycetota</taxon>
        <taxon>Actinomycetes</taxon>
        <taxon>Kitasatosporales</taxon>
        <taxon>Streptomycetaceae</taxon>
        <taxon>Streptomyces</taxon>
        <taxon>Streptomyces aurantiacus group</taxon>
    </lineage>
</organism>
<dbReference type="EMBL" id="AEYX01000002">
    <property type="protein sequence ID" value="EGG49260.1"/>
    <property type="molecule type" value="Genomic_DNA"/>
</dbReference>